<dbReference type="Pfam" id="PF06980">
    <property type="entry name" value="DUF1302"/>
    <property type="match status" value="1"/>
</dbReference>
<reference evidence="2 3" key="1">
    <citation type="submission" date="2019-02" db="EMBL/GenBank/DDBJ databases">
        <title>Genomic Encyclopedia of Type Strains, Phase IV (KMG-IV): sequencing the most valuable type-strain genomes for metagenomic binning, comparative biology and taxonomic classification.</title>
        <authorList>
            <person name="Goeker M."/>
        </authorList>
    </citation>
    <scope>NUCLEOTIDE SEQUENCE [LARGE SCALE GENOMIC DNA]</scope>
    <source>
        <strain evidence="2 3">DSM 16618</strain>
    </source>
</reference>
<dbReference type="SUPFAM" id="SSF56935">
    <property type="entry name" value="Porins"/>
    <property type="match status" value="1"/>
</dbReference>
<protein>
    <submittedName>
        <fullName evidence="2">Uncharacterized protein DUF1302</fullName>
    </submittedName>
</protein>
<evidence type="ECO:0000313" key="3">
    <source>
        <dbReference type="Proteomes" id="UP000292039"/>
    </source>
</evidence>
<dbReference type="Proteomes" id="UP000292039">
    <property type="component" value="Unassembled WGS sequence"/>
</dbReference>
<keyword evidence="1" id="KW-0732">Signal</keyword>
<evidence type="ECO:0000313" key="2">
    <source>
        <dbReference type="EMBL" id="RZS73974.1"/>
    </source>
</evidence>
<dbReference type="AlphaFoldDB" id="A0A4Q7MYR0"/>
<name>A0A4Q7MYR0_9BURK</name>
<evidence type="ECO:0000256" key="1">
    <source>
        <dbReference type="SAM" id="SignalP"/>
    </source>
</evidence>
<gene>
    <name evidence="2" type="ORF">EV679_1183</name>
</gene>
<proteinExistence type="predicted"/>
<comment type="caution">
    <text evidence="2">The sequence shown here is derived from an EMBL/GenBank/DDBJ whole genome shotgun (WGS) entry which is preliminary data.</text>
</comment>
<dbReference type="InterPro" id="IPR010727">
    <property type="entry name" value="DUF1302"/>
</dbReference>
<sequence>MPRLSYWPLAGMMAAGLMSTPAQAAEIGTSNPDVRIRWDNTLKYSTGVRLRHPSATLVDGPDTVNGDDGDRNLGRGFISQRFDLLSELDIVYQRFGVRVSGAAWYDSIYNRDNDNHSPATANALSVPYYEFTRATEKLHGRKAELLDAFAFGSTEIGSTKLSFRAGRHSLLWGESLYFGDNGIAAGQAPIDAVKGLSVPGTQFKELIRPVPQVSMQLQITPRISVGAYYQFHWEETRLPGSGSYFSTSDIIGAGAERLLLGGPLIPGGGAMGLVRGPDMKPSNGGQGGVQLRLRVGESDFGLYAIRYHAKTPQLYGRFYDPAGIDPHTGLVGLYQLAYHEGIRAFGASASRSFGDWNVAAEVSMRDNMPLSSDLQDNSTGGGDNHGNALYAIGKTLHAQMSWLASFGPNFIARESDFSGEIAFNRRMSITHNPQALNPNADRDAVNIRFSYEPRYRQVLPGLDVGVPIGMGIGFGNSSMVDSFYGNHVGNINIGLNMNYLNTWQITAHYNHYFGPSGPYLVNNSVSYLQSMKDRDFIALSVQRSF</sequence>
<dbReference type="EMBL" id="SGWZ01000001">
    <property type="protein sequence ID" value="RZS73974.1"/>
    <property type="molecule type" value="Genomic_DNA"/>
</dbReference>
<accession>A0A4Q7MYR0</accession>
<feature type="chain" id="PRO_5030098231" evidence="1">
    <location>
        <begin position="25"/>
        <end position="545"/>
    </location>
</feature>
<feature type="signal peptide" evidence="1">
    <location>
        <begin position="1"/>
        <end position="24"/>
    </location>
</feature>
<organism evidence="2 3">
    <name type="scientific">Kerstersia gyiorum</name>
    <dbReference type="NCBI Taxonomy" id="206506"/>
    <lineage>
        <taxon>Bacteria</taxon>
        <taxon>Pseudomonadati</taxon>
        <taxon>Pseudomonadota</taxon>
        <taxon>Betaproteobacteria</taxon>
        <taxon>Burkholderiales</taxon>
        <taxon>Alcaligenaceae</taxon>
        <taxon>Kerstersia</taxon>
    </lineage>
</organism>
<dbReference type="RefSeq" id="WP_130486682.1">
    <property type="nucleotide sequence ID" value="NZ_CBCSEB010000007.1"/>
</dbReference>